<dbReference type="EMBL" id="JAUJLE010000032">
    <property type="protein sequence ID" value="KAK1002057.1"/>
    <property type="molecule type" value="Genomic_DNA"/>
</dbReference>
<name>A0AAN6KVW1_9PEZI</name>
<gene>
    <name evidence="2" type="ORF">LTR91_005153</name>
</gene>
<dbReference type="AlphaFoldDB" id="A0AAN6KVW1"/>
<evidence type="ECO:0000313" key="3">
    <source>
        <dbReference type="Proteomes" id="UP001175353"/>
    </source>
</evidence>
<evidence type="ECO:0000313" key="2">
    <source>
        <dbReference type="EMBL" id="KAK1002057.1"/>
    </source>
</evidence>
<proteinExistence type="predicted"/>
<dbReference type="Proteomes" id="UP001175353">
    <property type="component" value="Unassembled WGS sequence"/>
</dbReference>
<evidence type="ECO:0000256" key="1">
    <source>
        <dbReference type="SAM" id="MobiDB-lite"/>
    </source>
</evidence>
<accession>A0AAN6KVW1</accession>
<sequence>MACIPSFDDAVDETANAAVHPDDGSEKAFTNGEPTAVTSVTNEEAETCSLYEMAREELAMHTTSSASFSSLSSLPSAAISSTAISIRTIESIGEHESSVVLTRAEIDDTPISKTKNTEVRASQHKASTISIIDNISPRSPSFAGRNRSPPPPTPRPSLVKRPFLALRTLSSQNIKTLQSSSPLVPAQVKRPGIISRTNSTHSFKKAVGGVKGLFGRDSSAVAELEHYFGSMTPLVSGQGSPKVSTQDNAKPFDLDAVDRALEGFKTDPKKERNKATSLKEMASKLERAPDTVKELITQAVMARDRSDQDTCYEFCLQLVRTPGLDVLLQVFIYNMMSTQAPNVNRALELIAISEKITNKHLAGHPDFKIFTARTNKLRRDAGQRYFNARKVECGSGSPRPTLGRAMSAKSEVIAPVDGVPIEKRMARILGSREQ</sequence>
<reference evidence="2" key="1">
    <citation type="submission" date="2023-06" db="EMBL/GenBank/DDBJ databases">
        <title>Black Yeasts Isolated from many extreme environments.</title>
        <authorList>
            <person name="Coleine C."/>
            <person name="Stajich J.E."/>
            <person name="Selbmann L."/>
        </authorList>
    </citation>
    <scope>NUCLEOTIDE SEQUENCE</scope>
    <source>
        <strain evidence="2">CCFEE 5200</strain>
    </source>
</reference>
<organism evidence="2 3">
    <name type="scientific">Friedmanniomyces endolithicus</name>
    <dbReference type="NCBI Taxonomy" id="329885"/>
    <lineage>
        <taxon>Eukaryota</taxon>
        <taxon>Fungi</taxon>
        <taxon>Dikarya</taxon>
        <taxon>Ascomycota</taxon>
        <taxon>Pezizomycotina</taxon>
        <taxon>Dothideomycetes</taxon>
        <taxon>Dothideomycetidae</taxon>
        <taxon>Mycosphaerellales</taxon>
        <taxon>Teratosphaeriaceae</taxon>
        <taxon>Friedmanniomyces</taxon>
    </lineage>
</organism>
<feature type="region of interest" description="Disordered" evidence="1">
    <location>
        <begin position="134"/>
        <end position="158"/>
    </location>
</feature>
<keyword evidence="3" id="KW-1185">Reference proteome</keyword>
<protein>
    <submittedName>
        <fullName evidence="2">Uncharacterized protein</fullName>
    </submittedName>
</protein>
<comment type="caution">
    <text evidence="2">The sequence shown here is derived from an EMBL/GenBank/DDBJ whole genome shotgun (WGS) entry which is preliminary data.</text>
</comment>